<proteinExistence type="predicted"/>
<gene>
    <name evidence="2" type="ORF">UFOVP1367_7</name>
</gene>
<organism evidence="2 3">
    <name type="scientific">uncultured Caudovirales phage</name>
    <dbReference type="NCBI Taxonomy" id="2100421"/>
    <lineage>
        <taxon>Viruses</taxon>
        <taxon>Duplodnaviria</taxon>
        <taxon>Heunggongvirae</taxon>
        <taxon>Uroviricota</taxon>
        <taxon>Caudoviricetes</taxon>
        <taxon>Peduoviridae</taxon>
        <taxon>Maltschvirus</taxon>
        <taxon>Maltschvirus maltsch</taxon>
    </lineage>
</organism>
<accession>A0A6J5RUZ8</accession>
<feature type="transmembrane region" description="Helical" evidence="1">
    <location>
        <begin position="6"/>
        <end position="29"/>
    </location>
</feature>
<evidence type="ECO:0000256" key="1">
    <source>
        <dbReference type="SAM" id="Phobius"/>
    </source>
</evidence>
<evidence type="ECO:0000313" key="2">
    <source>
        <dbReference type="EMBL" id="CAB4202313.1"/>
    </source>
</evidence>
<keyword evidence="3" id="KW-1185">Reference proteome</keyword>
<dbReference type="EMBL" id="LR797314">
    <property type="protein sequence ID" value="CAB4202313.1"/>
    <property type="molecule type" value="Genomic_DNA"/>
</dbReference>
<dbReference type="Pfam" id="PF16083">
    <property type="entry name" value="Phage_holin_3_3"/>
    <property type="match status" value="1"/>
</dbReference>
<dbReference type="InterPro" id="IPR032126">
    <property type="entry name" value="LydA_holin"/>
</dbReference>
<sequence>MPEKFLDYSFITIFWVSGLAIMGGIANYAKKVNDKIIKRFSLFELIGEVFISGFVGIITFLLCESAHIDLKLTAALVGISGHMGSRAIFLIEQVVNKKFKAVIKELDPDE</sequence>
<keyword evidence="1" id="KW-0812">Transmembrane</keyword>
<feature type="transmembrane region" description="Helical" evidence="1">
    <location>
        <begin position="41"/>
        <end position="62"/>
    </location>
</feature>
<keyword evidence="1" id="KW-1133">Transmembrane helix</keyword>
<reference evidence="2" key="1">
    <citation type="submission" date="2020-05" db="EMBL/GenBank/DDBJ databases">
        <authorList>
            <person name="Chiriac C."/>
            <person name="Salcher M."/>
            <person name="Ghai R."/>
            <person name="Kavagutti S V."/>
        </authorList>
    </citation>
    <scope>NUCLEOTIDE SEQUENCE [LARGE SCALE GENOMIC DNA]</scope>
</reference>
<dbReference type="Proteomes" id="UP001641549">
    <property type="component" value="Chromosome UFOv-RH-23may17-C8087"/>
</dbReference>
<evidence type="ECO:0000313" key="3">
    <source>
        <dbReference type="Proteomes" id="UP001641549"/>
    </source>
</evidence>
<keyword evidence="1" id="KW-0472">Membrane</keyword>
<name>A0A6J5RUZ8_9CAUD</name>
<protein>
    <submittedName>
        <fullName evidence="2">LydA-like holin</fullName>
    </submittedName>
</protein>